<dbReference type="OrthoDB" id="9770036at2"/>
<evidence type="ECO:0000313" key="11">
    <source>
        <dbReference type="Proteomes" id="UP000256373"/>
    </source>
</evidence>
<feature type="domain" description="ABC3 transporter permease C-terminal" evidence="8">
    <location>
        <begin position="293"/>
        <end position="407"/>
    </location>
</feature>
<keyword evidence="4 7" id="KW-1133">Transmembrane helix</keyword>
<dbReference type="Pfam" id="PF02687">
    <property type="entry name" value="FtsX"/>
    <property type="match status" value="1"/>
</dbReference>
<dbReference type="EMBL" id="QNUL01000034">
    <property type="protein sequence ID" value="REA56779.1"/>
    <property type="molecule type" value="Genomic_DNA"/>
</dbReference>
<dbReference type="AlphaFoldDB" id="A0A3D8Y3N5"/>
<dbReference type="PANTHER" id="PTHR30572:SF4">
    <property type="entry name" value="ABC TRANSPORTER PERMEASE YTRF"/>
    <property type="match status" value="1"/>
</dbReference>
<protein>
    <submittedName>
        <fullName evidence="10">ABC transporter permease</fullName>
    </submittedName>
</protein>
<evidence type="ECO:0000256" key="3">
    <source>
        <dbReference type="ARBA" id="ARBA00022692"/>
    </source>
</evidence>
<dbReference type="InterPro" id="IPR025857">
    <property type="entry name" value="MacB_PCD"/>
</dbReference>
<dbReference type="GO" id="GO:0022857">
    <property type="term" value="F:transmembrane transporter activity"/>
    <property type="evidence" value="ECO:0007669"/>
    <property type="project" value="TreeGrafter"/>
</dbReference>
<evidence type="ECO:0000256" key="7">
    <source>
        <dbReference type="SAM" id="Phobius"/>
    </source>
</evidence>
<feature type="transmembrane region" description="Helical" evidence="7">
    <location>
        <begin position="21"/>
        <end position="42"/>
    </location>
</feature>
<dbReference type="PANTHER" id="PTHR30572">
    <property type="entry name" value="MEMBRANE COMPONENT OF TRANSPORTER-RELATED"/>
    <property type="match status" value="1"/>
</dbReference>
<dbReference type="Pfam" id="PF12704">
    <property type="entry name" value="MacB_PCD"/>
    <property type="match status" value="1"/>
</dbReference>
<dbReference type="RefSeq" id="WP_115833847.1">
    <property type="nucleotide sequence ID" value="NZ_QNUL01000034.1"/>
</dbReference>
<dbReference type="InterPro" id="IPR003838">
    <property type="entry name" value="ABC3_permease_C"/>
</dbReference>
<feature type="transmembrane region" description="Helical" evidence="7">
    <location>
        <begin position="291"/>
        <end position="314"/>
    </location>
</feature>
<evidence type="ECO:0000256" key="6">
    <source>
        <dbReference type="ARBA" id="ARBA00038076"/>
    </source>
</evidence>
<comment type="subcellular location">
    <subcellularLocation>
        <location evidence="1">Cell membrane</location>
        <topology evidence="1">Multi-pass membrane protein</topology>
    </subcellularLocation>
</comment>
<keyword evidence="11" id="KW-1185">Reference proteome</keyword>
<proteinExistence type="inferred from homology"/>
<accession>A0A3D8Y3N5</accession>
<feature type="transmembrane region" description="Helical" evidence="7">
    <location>
        <begin position="335"/>
        <end position="359"/>
    </location>
</feature>
<keyword evidence="2" id="KW-1003">Cell membrane</keyword>
<comment type="similarity">
    <text evidence="6">Belongs to the ABC-4 integral membrane protein family.</text>
</comment>
<feature type="transmembrane region" description="Helical" evidence="7">
    <location>
        <begin position="379"/>
        <end position="400"/>
    </location>
</feature>
<evidence type="ECO:0000259" key="9">
    <source>
        <dbReference type="Pfam" id="PF12704"/>
    </source>
</evidence>
<dbReference type="Proteomes" id="UP000256373">
    <property type="component" value="Unassembled WGS sequence"/>
</dbReference>
<dbReference type="GO" id="GO:0005886">
    <property type="term" value="C:plasma membrane"/>
    <property type="evidence" value="ECO:0007669"/>
    <property type="project" value="UniProtKB-SubCell"/>
</dbReference>
<gene>
    <name evidence="10" type="ORF">DSL64_25795</name>
</gene>
<sequence>MNIRENVDEGLRSIQSNLLRTVLTALIIAIGITSLVGILTAIEGIQNSVNSSFADLGANTFTVENRYDEGARQGGRRGKQYPLINYHQATEFASRFRDEFKGTVSLSANIGGAVQVNYLSKKTNPNINVFGADDSFLGIKGYKIDKGRNLNKNDLENSVNAAILGQEVARNLFGNIDPVNKEVTFMGARYKVIGILAKKGSMGGGTDADRIVIIPLDNGRGLAANRSLTYNITASAPDIADGEFVIEEARGLMRRIRADQLGAEDSFTLERADAMAKEFESVTGYLRIGGFGIGIITLLGASIALMNIMLVSVTERTREIGIRKSLGATPKVIRFQFLIEAIVVCILGGIGGLFLGIIIGNVISNSISTDATFVVPWVWMAMGIAVCVAVGVLSGIYPAIKASRLDPIEALRYE</sequence>
<evidence type="ECO:0000256" key="1">
    <source>
        <dbReference type="ARBA" id="ARBA00004651"/>
    </source>
</evidence>
<comment type="caution">
    <text evidence="10">The sequence shown here is derived from an EMBL/GenBank/DDBJ whole genome shotgun (WGS) entry which is preliminary data.</text>
</comment>
<keyword evidence="3 7" id="KW-0812">Transmembrane</keyword>
<reference evidence="10 11" key="1">
    <citation type="submission" date="2018-07" db="EMBL/GenBank/DDBJ databases">
        <title>Dyadobacter roseus sp. nov., isolated from rose rhizosphere soil.</title>
        <authorList>
            <person name="Chen L."/>
        </authorList>
    </citation>
    <scope>NUCLEOTIDE SEQUENCE [LARGE SCALE GENOMIC DNA]</scope>
    <source>
        <strain evidence="10 11">RS19</strain>
    </source>
</reference>
<evidence type="ECO:0000256" key="2">
    <source>
        <dbReference type="ARBA" id="ARBA00022475"/>
    </source>
</evidence>
<evidence type="ECO:0000256" key="4">
    <source>
        <dbReference type="ARBA" id="ARBA00022989"/>
    </source>
</evidence>
<feature type="domain" description="MacB-like periplasmic core" evidence="9">
    <location>
        <begin position="21"/>
        <end position="248"/>
    </location>
</feature>
<evidence type="ECO:0000256" key="5">
    <source>
        <dbReference type="ARBA" id="ARBA00023136"/>
    </source>
</evidence>
<name>A0A3D8Y3N5_9BACT</name>
<dbReference type="InterPro" id="IPR050250">
    <property type="entry name" value="Macrolide_Exporter_MacB"/>
</dbReference>
<organism evidence="10 11">
    <name type="scientific">Dyadobacter luteus</name>
    <dbReference type="NCBI Taxonomy" id="2259619"/>
    <lineage>
        <taxon>Bacteria</taxon>
        <taxon>Pseudomonadati</taxon>
        <taxon>Bacteroidota</taxon>
        <taxon>Cytophagia</taxon>
        <taxon>Cytophagales</taxon>
        <taxon>Spirosomataceae</taxon>
        <taxon>Dyadobacter</taxon>
    </lineage>
</organism>
<keyword evidence="5 7" id="KW-0472">Membrane</keyword>
<evidence type="ECO:0000313" key="10">
    <source>
        <dbReference type="EMBL" id="REA56779.1"/>
    </source>
</evidence>
<evidence type="ECO:0000259" key="8">
    <source>
        <dbReference type="Pfam" id="PF02687"/>
    </source>
</evidence>